<dbReference type="PROSITE" id="PS51328">
    <property type="entry name" value="L_LECTIN_LIKE"/>
    <property type="match status" value="1"/>
</dbReference>
<evidence type="ECO:0000256" key="8">
    <source>
        <dbReference type="ARBA" id="ARBA00023136"/>
    </source>
</evidence>
<evidence type="ECO:0000256" key="9">
    <source>
        <dbReference type="ARBA" id="ARBA00023157"/>
    </source>
</evidence>
<gene>
    <name evidence="14" type="ORF">P4O66_000157</name>
</gene>
<proteinExistence type="predicted"/>
<dbReference type="PANTHER" id="PTHR12223:SF20">
    <property type="entry name" value="VIP36-LIKE PROTEIN"/>
    <property type="match status" value="1"/>
</dbReference>
<evidence type="ECO:0000259" key="13">
    <source>
        <dbReference type="PROSITE" id="PS51328"/>
    </source>
</evidence>
<feature type="transmembrane region" description="Helical" evidence="12">
    <location>
        <begin position="368"/>
        <end position="393"/>
    </location>
</feature>
<name>A0AAD8ZXU9_9TELE</name>
<evidence type="ECO:0000313" key="15">
    <source>
        <dbReference type="Proteomes" id="UP001239994"/>
    </source>
</evidence>
<dbReference type="Gene3D" id="2.60.120.200">
    <property type="match status" value="1"/>
</dbReference>
<organism evidence="14 15">
    <name type="scientific">Electrophorus voltai</name>
    <dbReference type="NCBI Taxonomy" id="2609070"/>
    <lineage>
        <taxon>Eukaryota</taxon>
        <taxon>Metazoa</taxon>
        <taxon>Chordata</taxon>
        <taxon>Craniata</taxon>
        <taxon>Vertebrata</taxon>
        <taxon>Euteleostomi</taxon>
        <taxon>Actinopterygii</taxon>
        <taxon>Neopterygii</taxon>
        <taxon>Teleostei</taxon>
        <taxon>Ostariophysi</taxon>
        <taxon>Gymnotiformes</taxon>
        <taxon>Gymnotoidei</taxon>
        <taxon>Gymnotidae</taxon>
        <taxon>Electrophorus</taxon>
    </lineage>
</organism>
<dbReference type="EMBL" id="JAROKS010000001">
    <property type="protein sequence ID" value="KAK1806273.1"/>
    <property type="molecule type" value="Genomic_DNA"/>
</dbReference>
<keyword evidence="4" id="KW-0732">Signal</keyword>
<dbReference type="InterPro" id="IPR051136">
    <property type="entry name" value="Intracellular_Lectin-GPT"/>
</dbReference>
<dbReference type="GO" id="GO:0030134">
    <property type="term" value="C:COPII-coated ER to Golgi transport vesicle"/>
    <property type="evidence" value="ECO:0007669"/>
    <property type="project" value="TreeGrafter"/>
</dbReference>
<keyword evidence="6 12" id="KW-1133">Transmembrane helix</keyword>
<dbReference type="GO" id="GO:0005537">
    <property type="term" value="F:D-mannose binding"/>
    <property type="evidence" value="ECO:0007669"/>
    <property type="project" value="TreeGrafter"/>
</dbReference>
<evidence type="ECO:0000256" key="2">
    <source>
        <dbReference type="ARBA" id="ARBA00022692"/>
    </source>
</evidence>
<keyword evidence="8 12" id="KW-0472">Membrane</keyword>
<dbReference type="AlphaFoldDB" id="A0AAD8ZXU9"/>
<evidence type="ECO:0000256" key="1">
    <source>
        <dbReference type="ARBA" id="ARBA00004194"/>
    </source>
</evidence>
<keyword evidence="9" id="KW-1015">Disulfide bond</keyword>
<keyword evidence="10" id="KW-0325">Glycoprotein</keyword>
<dbReference type="InterPro" id="IPR013320">
    <property type="entry name" value="ConA-like_dom_sf"/>
</dbReference>
<evidence type="ECO:0000256" key="5">
    <source>
        <dbReference type="ARBA" id="ARBA00022734"/>
    </source>
</evidence>
<keyword evidence="3" id="KW-0479">Metal-binding</keyword>
<evidence type="ECO:0000256" key="4">
    <source>
        <dbReference type="ARBA" id="ARBA00022729"/>
    </source>
</evidence>
<keyword evidence="7" id="KW-0333">Golgi apparatus</keyword>
<keyword evidence="2 12" id="KW-0812">Transmembrane</keyword>
<dbReference type="FunFam" id="2.60.120.200:FF:000017">
    <property type="entry name" value="Vesicular integral-membrane protein VIP36"/>
    <property type="match status" value="1"/>
</dbReference>
<evidence type="ECO:0000313" key="14">
    <source>
        <dbReference type="EMBL" id="KAK1806273.1"/>
    </source>
</evidence>
<dbReference type="GO" id="GO:0000139">
    <property type="term" value="C:Golgi membrane"/>
    <property type="evidence" value="ECO:0007669"/>
    <property type="project" value="UniProtKB-SubCell"/>
</dbReference>
<comment type="caution">
    <text evidence="14">The sequence shown here is derived from an EMBL/GenBank/DDBJ whole genome shotgun (WGS) entry which is preliminary data.</text>
</comment>
<comment type="subcellular location">
    <subcellularLocation>
        <location evidence="11">Endomembrane system</location>
        <topology evidence="11">Single-pass type I membrane protein</topology>
    </subcellularLocation>
    <subcellularLocation>
        <location evidence="1">Golgi apparatus membrane</location>
        <topology evidence="1">Single-pass membrane protein</topology>
    </subcellularLocation>
</comment>
<keyword evidence="5" id="KW-0430">Lectin</keyword>
<sequence length="405" mass="45506">MPLWHGLADGAGVVIRPHNPSGTDGVLGEVALLSGLDVISVTHCPRLCTIEGISLNSLPLLLKCCHLSSEQSSSRHFGKNARSHFLLALLLTLAGRSGGDDDYHKDEFLKREYSLSKPYQGLGSSSSSHWDLLGTAVITPEYVRLTPDLQSRLGAVWSRIPCYIRDWELRVQLKIHGQGKKNLNGDGVAVWLTRERMQTGPVFGNMNLFTGLGIFIDTYPNEDKQNERVFPYISAMVGNGSVVYDHDQDGRNADLGGCAVSVRNIEYDTFVLVRYMRNMLTIMTDIEGKQEWKECLEVPGVHLPQGYYFGVSSITGDLSDNHDLISLKLFELTVERSPEEMENEQEVTIPSVDYREVPVEVTDEGRSILTLLFLFLFSVAGLVIFIMAVLIIYQRWKERSRKRFY</sequence>
<evidence type="ECO:0000256" key="10">
    <source>
        <dbReference type="ARBA" id="ARBA00023180"/>
    </source>
</evidence>
<evidence type="ECO:0000256" key="3">
    <source>
        <dbReference type="ARBA" id="ARBA00022723"/>
    </source>
</evidence>
<accession>A0AAD8ZXU9</accession>
<reference evidence="14" key="1">
    <citation type="submission" date="2023-03" db="EMBL/GenBank/DDBJ databases">
        <title>Electrophorus voltai genome.</title>
        <authorList>
            <person name="Bian C."/>
        </authorList>
    </citation>
    <scope>NUCLEOTIDE SEQUENCE</scope>
    <source>
        <strain evidence="14">CB-2022</strain>
        <tissue evidence="14">Muscle</tissue>
    </source>
</reference>
<feature type="domain" description="L-type lectin-like" evidence="13">
    <location>
        <begin position="107"/>
        <end position="332"/>
    </location>
</feature>
<keyword evidence="15" id="KW-1185">Reference proteome</keyword>
<evidence type="ECO:0000256" key="12">
    <source>
        <dbReference type="SAM" id="Phobius"/>
    </source>
</evidence>
<dbReference type="GO" id="GO:0005789">
    <property type="term" value="C:endoplasmic reticulum membrane"/>
    <property type="evidence" value="ECO:0007669"/>
    <property type="project" value="TreeGrafter"/>
</dbReference>
<dbReference type="GO" id="GO:0046872">
    <property type="term" value="F:metal ion binding"/>
    <property type="evidence" value="ECO:0007669"/>
    <property type="project" value="UniProtKB-KW"/>
</dbReference>
<dbReference type="GO" id="GO:0005793">
    <property type="term" value="C:endoplasmic reticulum-Golgi intermediate compartment"/>
    <property type="evidence" value="ECO:0007669"/>
    <property type="project" value="TreeGrafter"/>
</dbReference>
<dbReference type="SUPFAM" id="SSF49899">
    <property type="entry name" value="Concanavalin A-like lectins/glucanases"/>
    <property type="match status" value="1"/>
</dbReference>
<dbReference type="Proteomes" id="UP001239994">
    <property type="component" value="Unassembled WGS sequence"/>
</dbReference>
<evidence type="ECO:0000256" key="11">
    <source>
        <dbReference type="ARBA" id="ARBA00046288"/>
    </source>
</evidence>
<dbReference type="InterPro" id="IPR005052">
    <property type="entry name" value="Lectin_leg"/>
</dbReference>
<evidence type="ECO:0000256" key="7">
    <source>
        <dbReference type="ARBA" id="ARBA00023034"/>
    </source>
</evidence>
<dbReference type="Pfam" id="PF03388">
    <property type="entry name" value="Lectin_leg-like"/>
    <property type="match status" value="1"/>
</dbReference>
<evidence type="ECO:0000256" key="6">
    <source>
        <dbReference type="ARBA" id="ARBA00022989"/>
    </source>
</evidence>
<dbReference type="GO" id="GO:0006888">
    <property type="term" value="P:endoplasmic reticulum to Golgi vesicle-mediated transport"/>
    <property type="evidence" value="ECO:0007669"/>
    <property type="project" value="TreeGrafter"/>
</dbReference>
<dbReference type="PANTHER" id="PTHR12223">
    <property type="entry name" value="VESICULAR MANNOSE-BINDING LECTIN"/>
    <property type="match status" value="1"/>
</dbReference>
<protein>
    <recommendedName>
        <fullName evidence="13">L-type lectin-like domain-containing protein</fullName>
    </recommendedName>
</protein>